<organism evidence="1">
    <name type="scientific">Vibrio sp. 23023</name>
    <dbReference type="NCBI Taxonomy" id="452803"/>
    <lineage>
        <taxon>Bacteria</taxon>
        <taxon>Pseudomonadati</taxon>
        <taxon>Pseudomonadota</taxon>
        <taxon>Gammaproteobacteria</taxon>
        <taxon>Vibrionales</taxon>
        <taxon>Vibrionaceae</taxon>
        <taxon>Vibrio</taxon>
    </lineage>
</organism>
<gene>
    <name evidence="1" type="ORF">BMSA_0002</name>
    <name evidence="2" type="ORF">BMSA_0064</name>
</gene>
<keyword evidence="1" id="KW-0614">Plasmid</keyword>
<protein>
    <submittedName>
        <fullName evidence="1">Uncharacterized protein</fullName>
    </submittedName>
</protein>
<sequence length="73" mass="8313">MFTQRHRHNIVVASALSTLTDLSQTQAVQGCYVHCLFSFSVFERQQKALIPKLIKSGLRGLYFQEIGMVKLID</sequence>
<reference evidence="1" key="1">
    <citation type="journal article" date="2007" name="Appl. Environ. Microbiol.">
        <title>Sequence characterization and comparative analysis of three plasmids isolated from environmental Vibrio spp.</title>
        <authorList>
            <person name="Hazen T.H."/>
            <person name="Wu D."/>
            <person name="Eisen J.A."/>
            <person name="Sobecky P.A."/>
        </authorList>
    </citation>
    <scope>NUCLEOTIDE SEQUENCE [LARGE SCALE GENOMIC DNA]</scope>
    <source>
        <strain evidence="1">23023</strain>
        <plasmid evidence="1">p23023</plasmid>
    </source>
</reference>
<evidence type="ECO:0000313" key="1">
    <source>
        <dbReference type="EMBL" id="ABX76982.1"/>
    </source>
</evidence>
<dbReference type="AlphaFoldDB" id="A9M4M0"/>
<proteinExistence type="predicted"/>
<geneLocation type="plasmid" evidence="1">
    <name>p23023</name>
</geneLocation>
<accession>A9M4M0</accession>
<name>A9M4M0_9VIBR</name>
<dbReference type="EMBL" id="CP000755">
    <property type="protein sequence ID" value="ABX76999.1"/>
    <property type="molecule type" value="Genomic_DNA"/>
</dbReference>
<evidence type="ECO:0000313" key="2">
    <source>
        <dbReference type="EMBL" id="ABX76999.1"/>
    </source>
</evidence>
<dbReference type="EMBL" id="CP000755">
    <property type="protein sequence ID" value="ABX76982.1"/>
    <property type="molecule type" value="Genomic_DNA"/>
</dbReference>